<reference evidence="1 2" key="1">
    <citation type="journal article" date="2014" name="Genome Announc.">
        <title>Draft Genome Sequences of Two Vibrionaceae Species, Vibrio ponticus C121 and Photobacterium aphoticum C119, Isolated as Coral Reef Microbiota.</title>
        <authorList>
            <person name="Al-saari N."/>
            <person name="Meirelles P.M."/>
            <person name="Mino S."/>
            <person name="Suda W."/>
            <person name="Oshima K."/>
            <person name="Hattori M."/>
            <person name="Ohkuma M."/>
            <person name="Thompson F.L."/>
            <person name="Gomez-Gil B."/>
            <person name="Sawabe T."/>
            <person name="Sawabe T."/>
        </authorList>
    </citation>
    <scope>NUCLEOTIDE SEQUENCE [LARGE SCALE GENOMIC DNA]</scope>
    <source>
        <strain evidence="1 2">JCM 19237</strain>
    </source>
</reference>
<gene>
    <name evidence="1" type="ORF">JCM19237_252</name>
</gene>
<accession>A0A090RK41</accession>
<comment type="caution">
    <text evidence="1">The sequence shown here is derived from an EMBL/GenBank/DDBJ whole genome shotgun (WGS) entry which is preliminary data.</text>
</comment>
<evidence type="ECO:0000313" key="1">
    <source>
        <dbReference type="EMBL" id="GAL07872.1"/>
    </source>
</evidence>
<protein>
    <submittedName>
        <fullName evidence="1">Uncharacterized protein</fullName>
    </submittedName>
</protein>
<name>A0A090RK41_9GAMM</name>
<dbReference type="AlphaFoldDB" id="A0A090RK41"/>
<dbReference type="Proteomes" id="UP000029227">
    <property type="component" value="Unassembled WGS sequence"/>
</dbReference>
<proteinExistence type="predicted"/>
<dbReference type="EMBL" id="BBMN01000020">
    <property type="protein sequence ID" value="GAL07872.1"/>
    <property type="molecule type" value="Genomic_DNA"/>
</dbReference>
<organism evidence="1 2">
    <name type="scientific">Photobacterium aphoticum</name>
    <dbReference type="NCBI Taxonomy" id="754436"/>
    <lineage>
        <taxon>Bacteria</taxon>
        <taxon>Pseudomonadati</taxon>
        <taxon>Pseudomonadota</taxon>
        <taxon>Gammaproteobacteria</taxon>
        <taxon>Vibrionales</taxon>
        <taxon>Vibrionaceae</taxon>
        <taxon>Photobacterium</taxon>
    </lineage>
</organism>
<sequence length="91" mass="10064">MSAKLKIDELFERAKESQKQMTFVGASTNRMFDVFVKKAIMSRINSSRAIAAHLKMSEEMLMENLNADLFSVCDTGNGNVMIGLTPAALSM</sequence>
<evidence type="ECO:0000313" key="2">
    <source>
        <dbReference type="Proteomes" id="UP000029227"/>
    </source>
</evidence>